<evidence type="ECO:0000313" key="1">
    <source>
        <dbReference type="Proteomes" id="UP000887578"/>
    </source>
</evidence>
<keyword evidence="1" id="KW-1185">Reference proteome</keyword>
<protein>
    <submittedName>
        <fullName evidence="2">Uncharacterized protein</fullName>
    </submittedName>
</protein>
<dbReference type="InterPro" id="IPR036322">
    <property type="entry name" value="WD40_repeat_dom_sf"/>
</dbReference>
<dbReference type="WBParaSite" id="PDA_v2.g9800.t1">
    <property type="protein sequence ID" value="PDA_v2.g9800.t1"/>
    <property type="gene ID" value="PDA_v2.g9800"/>
</dbReference>
<reference evidence="2" key="1">
    <citation type="submission" date="2022-11" db="UniProtKB">
        <authorList>
            <consortium name="WormBaseParasite"/>
        </authorList>
    </citation>
    <scope>IDENTIFICATION</scope>
</reference>
<dbReference type="SUPFAM" id="SSF50978">
    <property type="entry name" value="WD40 repeat-like"/>
    <property type="match status" value="1"/>
</dbReference>
<sequence length="77" mass="8867">MRSYPDVRCEQTFTFPSDVCSVRFVFDGRLLIVVLSDGSIIFINTFKCNNQQRTRKLLSACSAGATIDEYMRNILFF</sequence>
<proteinExistence type="predicted"/>
<name>A0A914R045_9BILA</name>
<accession>A0A914R045</accession>
<dbReference type="Proteomes" id="UP000887578">
    <property type="component" value="Unplaced"/>
</dbReference>
<evidence type="ECO:0000313" key="2">
    <source>
        <dbReference type="WBParaSite" id="PDA_v2.g9800.t1"/>
    </source>
</evidence>
<dbReference type="AlphaFoldDB" id="A0A914R045"/>
<organism evidence="1 2">
    <name type="scientific">Panagrolaimus davidi</name>
    <dbReference type="NCBI Taxonomy" id="227884"/>
    <lineage>
        <taxon>Eukaryota</taxon>
        <taxon>Metazoa</taxon>
        <taxon>Ecdysozoa</taxon>
        <taxon>Nematoda</taxon>
        <taxon>Chromadorea</taxon>
        <taxon>Rhabditida</taxon>
        <taxon>Tylenchina</taxon>
        <taxon>Panagrolaimomorpha</taxon>
        <taxon>Panagrolaimoidea</taxon>
        <taxon>Panagrolaimidae</taxon>
        <taxon>Panagrolaimus</taxon>
    </lineage>
</organism>